<dbReference type="Proteomes" id="UP000663440">
    <property type="component" value="Chromosome"/>
</dbReference>
<evidence type="ECO:0000256" key="1">
    <source>
        <dbReference type="SAM" id="SignalP"/>
    </source>
</evidence>
<keyword evidence="1" id="KW-0732">Signal</keyword>
<evidence type="ECO:0000313" key="2">
    <source>
        <dbReference type="EMBL" id="QSW88316.1"/>
    </source>
</evidence>
<name>A0ABX7QD31_9FLAO</name>
<evidence type="ECO:0000313" key="3">
    <source>
        <dbReference type="Proteomes" id="UP000663440"/>
    </source>
</evidence>
<dbReference type="EMBL" id="CP071448">
    <property type="protein sequence ID" value="QSW88316.1"/>
    <property type="molecule type" value="Genomic_DNA"/>
</dbReference>
<evidence type="ECO:0008006" key="4">
    <source>
        <dbReference type="Google" id="ProtNLM"/>
    </source>
</evidence>
<reference evidence="2 3" key="1">
    <citation type="submission" date="2021-03" db="EMBL/GenBank/DDBJ databases">
        <title>Flavobacterium kribbensis sp. nov, an endophytic bacteria, isolated from soybean.</title>
        <authorList>
            <person name="Lee J."/>
            <person name="Seo J."/>
        </authorList>
    </citation>
    <scope>NUCLEOTIDE SEQUENCE [LARGE SCALE GENOMIC DNA]</scope>
    <source>
        <strain evidence="2 3">BB8</strain>
    </source>
</reference>
<gene>
    <name evidence="2" type="ORF">J0383_18885</name>
</gene>
<keyword evidence="3" id="KW-1185">Reference proteome</keyword>
<accession>A0ABX7QD31</accession>
<protein>
    <recommendedName>
        <fullName evidence="4">Tetratricopeptide repeat protein</fullName>
    </recommendedName>
</protein>
<organism evidence="2 3">
    <name type="scientific">Flavobacterium endoglycinae</name>
    <dbReference type="NCBI Taxonomy" id="2816357"/>
    <lineage>
        <taxon>Bacteria</taxon>
        <taxon>Pseudomonadati</taxon>
        <taxon>Bacteroidota</taxon>
        <taxon>Flavobacteriia</taxon>
        <taxon>Flavobacteriales</taxon>
        <taxon>Flavobacteriaceae</taxon>
        <taxon>Flavobacterium</taxon>
    </lineage>
</organism>
<proteinExistence type="predicted"/>
<feature type="signal peptide" evidence="1">
    <location>
        <begin position="1"/>
        <end position="22"/>
    </location>
</feature>
<feature type="chain" id="PRO_5045934035" description="Tetratricopeptide repeat protein" evidence="1">
    <location>
        <begin position="23"/>
        <end position="449"/>
    </location>
</feature>
<sequence length="449" mass="52106">MKTSKFLLILLLLALNIQNANSQTSSIIDTEQDLIGSTYAISRSNLPKSKDKNSEYYLALAKAYLQAYNNPYQYKNALINLRNSLLLEKNNSEAFNLQSQTNYDFAIKSLEEGERELKNGYWSEGYFFYRALEHFSNAYLNEFKKEDILSHIDKINLLAKNSDHDLKAFNESNLFKISTAFQEKNTADYKDLKNVYSEKKANPNADKNELLDILKKLEEYAEYYFDNSKFQYHISKDQKIEEAKLKIELGDTDNACSLLYKTDMLFFHNNGYTKNACKTWYDKFSKAEQTRYTLEIKAAVKKWHTEHPNIIKLRSLIGENDDIVQSYLGLPVAKNFKINVGSGINKKEYTANKYKTKDGIYEIVLKDGKAFRIQFAPTAFIKFDTETFKEKKTNFDLEIINKPTSCFGDYNESFVGKTKIYSMDYTCEDYHSSIQFYGLNGKIISVVVY</sequence>
<dbReference type="RefSeq" id="WP_207295519.1">
    <property type="nucleotide sequence ID" value="NZ_CP071448.1"/>
</dbReference>